<dbReference type="AlphaFoldDB" id="A0A4Z2F609"/>
<evidence type="ECO:0000313" key="3">
    <source>
        <dbReference type="Proteomes" id="UP000314294"/>
    </source>
</evidence>
<reference evidence="2 3" key="1">
    <citation type="submission" date="2019-03" db="EMBL/GenBank/DDBJ databases">
        <title>First draft genome of Liparis tanakae, snailfish: a comprehensive survey of snailfish specific genes.</title>
        <authorList>
            <person name="Kim W."/>
            <person name="Song I."/>
            <person name="Jeong J.-H."/>
            <person name="Kim D."/>
            <person name="Kim S."/>
            <person name="Ryu S."/>
            <person name="Song J.Y."/>
            <person name="Lee S.K."/>
        </authorList>
    </citation>
    <scope>NUCLEOTIDE SEQUENCE [LARGE SCALE GENOMIC DNA]</scope>
    <source>
        <tissue evidence="2">Muscle</tissue>
    </source>
</reference>
<accession>A0A4Z2F609</accession>
<sequence>MSSCQGMLEIGSWTISRVCETRDPRPELGAGQVASGQVASGQVASGQFYKDQSMSIEEGEQTKRKKEQHV</sequence>
<evidence type="ECO:0000313" key="2">
    <source>
        <dbReference type="EMBL" id="TNN36528.1"/>
    </source>
</evidence>
<protein>
    <submittedName>
        <fullName evidence="2">Uncharacterized protein</fullName>
    </submittedName>
</protein>
<gene>
    <name evidence="2" type="ORF">EYF80_053305</name>
</gene>
<evidence type="ECO:0000256" key="1">
    <source>
        <dbReference type="SAM" id="MobiDB-lite"/>
    </source>
</evidence>
<name>A0A4Z2F609_9TELE</name>
<keyword evidence="3" id="KW-1185">Reference proteome</keyword>
<comment type="caution">
    <text evidence="2">The sequence shown here is derived from an EMBL/GenBank/DDBJ whole genome shotgun (WGS) entry which is preliminary data.</text>
</comment>
<proteinExistence type="predicted"/>
<feature type="region of interest" description="Disordered" evidence="1">
    <location>
        <begin position="47"/>
        <end position="70"/>
    </location>
</feature>
<dbReference type="EMBL" id="SRLO01001606">
    <property type="protein sequence ID" value="TNN36528.1"/>
    <property type="molecule type" value="Genomic_DNA"/>
</dbReference>
<dbReference type="Proteomes" id="UP000314294">
    <property type="component" value="Unassembled WGS sequence"/>
</dbReference>
<organism evidence="2 3">
    <name type="scientific">Liparis tanakae</name>
    <name type="common">Tanaka's snailfish</name>
    <dbReference type="NCBI Taxonomy" id="230148"/>
    <lineage>
        <taxon>Eukaryota</taxon>
        <taxon>Metazoa</taxon>
        <taxon>Chordata</taxon>
        <taxon>Craniata</taxon>
        <taxon>Vertebrata</taxon>
        <taxon>Euteleostomi</taxon>
        <taxon>Actinopterygii</taxon>
        <taxon>Neopterygii</taxon>
        <taxon>Teleostei</taxon>
        <taxon>Neoteleostei</taxon>
        <taxon>Acanthomorphata</taxon>
        <taxon>Eupercaria</taxon>
        <taxon>Perciformes</taxon>
        <taxon>Cottioidei</taxon>
        <taxon>Cottales</taxon>
        <taxon>Liparidae</taxon>
        <taxon>Liparis</taxon>
    </lineage>
</organism>